<gene>
    <name evidence="2" type="ORF">GII31_01930</name>
</gene>
<sequence>MADLDDLDARLTTVENTPDDLAGQSRPGVGTPTATCYDAPAGAVRS</sequence>
<feature type="region of interest" description="Disordered" evidence="1">
    <location>
        <begin position="14"/>
        <end position="46"/>
    </location>
</feature>
<name>A0ABX6IDF6_9ACTN</name>
<evidence type="ECO:0000256" key="1">
    <source>
        <dbReference type="SAM" id="MobiDB-lite"/>
    </source>
</evidence>
<organism evidence="2 3">
    <name type="scientific">Gordonia pseudamarae</name>
    <dbReference type="NCBI Taxonomy" id="2831662"/>
    <lineage>
        <taxon>Bacteria</taxon>
        <taxon>Bacillati</taxon>
        <taxon>Actinomycetota</taxon>
        <taxon>Actinomycetes</taxon>
        <taxon>Mycobacteriales</taxon>
        <taxon>Gordoniaceae</taxon>
        <taxon>Gordonia</taxon>
    </lineage>
</organism>
<evidence type="ECO:0000313" key="3">
    <source>
        <dbReference type="Proteomes" id="UP001059836"/>
    </source>
</evidence>
<dbReference type="EMBL" id="CP045809">
    <property type="protein sequence ID" value="QHN33844.1"/>
    <property type="molecule type" value="Genomic_DNA"/>
</dbReference>
<evidence type="ECO:0000313" key="2">
    <source>
        <dbReference type="EMBL" id="QHN33844.1"/>
    </source>
</evidence>
<proteinExistence type="predicted"/>
<dbReference type="RefSeq" id="WP_213246305.1">
    <property type="nucleotide sequence ID" value="NZ_CP045806.1"/>
</dbReference>
<accession>A0ABX6IDF6</accession>
<reference evidence="2" key="1">
    <citation type="journal article" date="2021" name="Nat. Microbiol.">
        <title>Cocultivation of an ultrasmall environmental parasitic bacterium with lytic ability against bacteria associated with wastewater foams.</title>
        <authorList>
            <person name="Batinovic S."/>
            <person name="Rose J.J.A."/>
            <person name="Ratcliffe J."/>
            <person name="Seviour R.J."/>
            <person name="Petrovski S."/>
        </authorList>
    </citation>
    <scope>NUCLEOTIDE SEQUENCE</scope>
    <source>
        <strain evidence="2">CON9</strain>
    </source>
</reference>
<protein>
    <submittedName>
        <fullName evidence="2">Uncharacterized protein</fullName>
    </submittedName>
</protein>
<dbReference type="Proteomes" id="UP001059836">
    <property type="component" value="Chromosome"/>
</dbReference>
<keyword evidence="3" id="KW-1185">Reference proteome</keyword>